<dbReference type="EC" id="2.4.-.-" evidence="2"/>
<dbReference type="RefSeq" id="WP_406825660.1">
    <property type="nucleotide sequence ID" value="NZ_CP157485.1"/>
</dbReference>
<sequence>MNKLAIITTHPIQYYAPVFKLLAEKIQLKVFYTWGNQSVAKYDQGFVKQIEWDIPLLNGYDYLFLENTAKDPGTHRFSAIFNPTLIKEINDFKPDAILIYGWAWKSHLKVLHFFKGKTPVYFRGDSTLLDQHQNFRRLLRKYFLKWVYKHIDKAFYVGTANKAYFKRFGLKDDQLIFAPHAVDNDRFANGNILEAEVLRTQLGIKIDEILILFAGKLEPKKNPELLLDAFIDLDLKNSHLLFVGNGMLEERLKIKVKGLRFSGEGLTEKVPFGYVQDDSKFSSELRAERLKESVKSRIHFIDFQNQSQMPVVYQACDLFCLPSQGPGETWGLAVNEAMAAGKAILVSDKVGCATDLVSPGINGEIFKSGDLTDLKQKLKVFTENKNKLAQMGLASQKIIKDWSFEKQVNQIIEAIQNKHAK</sequence>
<dbReference type="CDD" id="cd03801">
    <property type="entry name" value="GT4_PimA-like"/>
    <property type="match status" value="1"/>
</dbReference>
<keyword evidence="2" id="KW-0328">Glycosyltransferase</keyword>
<evidence type="ECO:0000259" key="1">
    <source>
        <dbReference type="Pfam" id="PF00534"/>
    </source>
</evidence>
<dbReference type="GO" id="GO:0016757">
    <property type="term" value="F:glycosyltransferase activity"/>
    <property type="evidence" value="ECO:0007669"/>
    <property type="project" value="UniProtKB-KW"/>
</dbReference>
<name>A0AAU7K7N5_9SPHI</name>
<dbReference type="PANTHER" id="PTHR45947">
    <property type="entry name" value="SULFOQUINOVOSYL TRANSFERASE SQD2"/>
    <property type="match status" value="1"/>
</dbReference>
<dbReference type="PANTHER" id="PTHR45947:SF3">
    <property type="entry name" value="SULFOQUINOVOSYL TRANSFERASE SQD2"/>
    <property type="match status" value="1"/>
</dbReference>
<dbReference type="Pfam" id="PF00534">
    <property type="entry name" value="Glycos_transf_1"/>
    <property type="match status" value="1"/>
</dbReference>
<dbReference type="InterPro" id="IPR050194">
    <property type="entry name" value="Glycosyltransferase_grp1"/>
</dbReference>
<proteinExistence type="predicted"/>
<gene>
    <name evidence="2" type="ORF">ABEG20_01500</name>
</gene>
<dbReference type="InterPro" id="IPR001296">
    <property type="entry name" value="Glyco_trans_1"/>
</dbReference>
<dbReference type="Gene3D" id="3.40.50.2000">
    <property type="entry name" value="Glycogen Phosphorylase B"/>
    <property type="match status" value="2"/>
</dbReference>
<dbReference type="AlphaFoldDB" id="A0AAU7K7N5"/>
<protein>
    <submittedName>
        <fullName evidence="2">Glycosyltransferase family 4 protein</fullName>
        <ecNumber evidence="2">2.4.-.-</ecNumber>
    </submittedName>
</protein>
<keyword evidence="2" id="KW-0808">Transferase</keyword>
<dbReference type="SUPFAM" id="SSF53756">
    <property type="entry name" value="UDP-Glycosyltransferase/glycogen phosphorylase"/>
    <property type="match status" value="1"/>
</dbReference>
<feature type="domain" description="Glycosyl transferase family 1" evidence="1">
    <location>
        <begin position="198"/>
        <end position="396"/>
    </location>
</feature>
<organism evidence="2">
    <name type="scientific">Pedobacter sp. KACC 23697</name>
    <dbReference type="NCBI Taxonomy" id="3149230"/>
    <lineage>
        <taxon>Bacteria</taxon>
        <taxon>Pseudomonadati</taxon>
        <taxon>Bacteroidota</taxon>
        <taxon>Sphingobacteriia</taxon>
        <taxon>Sphingobacteriales</taxon>
        <taxon>Sphingobacteriaceae</taxon>
        <taxon>Pedobacter</taxon>
    </lineage>
</organism>
<accession>A0AAU7K7N5</accession>
<reference evidence="2" key="1">
    <citation type="submission" date="2024-05" db="EMBL/GenBank/DDBJ databases">
        <authorList>
            <person name="Kim S."/>
            <person name="Heo J."/>
            <person name="Choi H."/>
            <person name="Choi Y."/>
            <person name="Kwon S.-W."/>
            <person name="Kim Y."/>
        </authorList>
    </citation>
    <scope>NUCLEOTIDE SEQUENCE</scope>
    <source>
        <strain evidence="2">KACC 23697</strain>
    </source>
</reference>
<dbReference type="EMBL" id="CP157485">
    <property type="protein sequence ID" value="XBO48274.1"/>
    <property type="molecule type" value="Genomic_DNA"/>
</dbReference>
<evidence type="ECO:0000313" key="2">
    <source>
        <dbReference type="EMBL" id="XBO48274.1"/>
    </source>
</evidence>